<dbReference type="EMBL" id="JANTQA010000070">
    <property type="protein sequence ID" value="KAJ3426170.1"/>
    <property type="molecule type" value="Genomic_DNA"/>
</dbReference>
<dbReference type="PANTHER" id="PTHR47978">
    <property type="match status" value="1"/>
</dbReference>
<sequence>MTILFEDFSSDEDVYEQTIIKVVMLGQSGSGKTSIVLRFIKDTFTENPKTTVGANFFIRKIIIDKKPLCVRVWDTSGQERFNSLIPLYYRNANIAILVTDIKDNSSLTKIKYWVNEMKETVKQIPIIGIAINKTDQYDETLNSQTLEQIQEYGKSLDAVVLETSAKNGEGVFEIFQKVIEKLVKERYNSIFPSKLKEEEAKYENNINPNNALTTIGNEENDQSDEKGEEKETKTGCC</sequence>
<reference evidence="3" key="1">
    <citation type="submission" date="2022-08" db="EMBL/GenBank/DDBJ databases">
        <title>Novel sulphate-reducing endosymbionts in the free-living metamonad Anaeramoeba.</title>
        <authorList>
            <person name="Jerlstrom-Hultqvist J."/>
            <person name="Cepicka I."/>
            <person name="Gallot-Lavallee L."/>
            <person name="Salas-Leiva D."/>
            <person name="Curtis B.A."/>
            <person name="Zahonova K."/>
            <person name="Pipaliya S."/>
            <person name="Dacks J."/>
            <person name="Roger A.J."/>
        </authorList>
    </citation>
    <scope>NUCLEOTIDE SEQUENCE</scope>
    <source>
        <strain evidence="3">Busselton2</strain>
    </source>
</reference>
<dbReference type="SUPFAM" id="SSF52540">
    <property type="entry name" value="P-loop containing nucleoside triphosphate hydrolases"/>
    <property type="match status" value="1"/>
</dbReference>
<dbReference type="SMART" id="SM00176">
    <property type="entry name" value="RAN"/>
    <property type="match status" value="1"/>
</dbReference>
<dbReference type="Pfam" id="PF00071">
    <property type="entry name" value="Ras"/>
    <property type="match status" value="1"/>
</dbReference>
<accession>A0AAV7YB90</accession>
<dbReference type="GO" id="GO:0005525">
    <property type="term" value="F:GTP binding"/>
    <property type="evidence" value="ECO:0007669"/>
    <property type="project" value="InterPro"/>
</dbReference>
<evidence type="ECO:0000256" key="2">
    <source>
        <dbReference type="SAM" id="MobiDB-lite"/>
    </source>
</evidence>
<evidence type="ECO:0000313" key="4">
    <source>
        <dbReference type="Proteomes" id="UP001146793"/>
    </source>
</evidence>
<feature type="compositionally biased region" description="Basic and acidic residues" evidence="2">
    <location>
        <begin position="223"/>
        <end position="237"/>
    </location>
</feature>
<dbReference type="Proteomes" id="UP001146793">
    <property type="component" value="Unassembled WGS sequence"/>
</dbReference>
<evidence type="ECO:0000256" key="1">
    <source>
        <dbReference type="ARBA" id="ARBA00022741"/>
    </source>
</evidence>
<dbReference type="PROSITE" id="PS51419">
    <property type="entry name" value="RAB"/>
    <property type="match status" value="1"/>
</dbReference>
<dbReference type="CDD" id="cd00154">
    <property type="entry name" value="Rab"/>
    <property type="match status" value="1"/>
</dbReference>
<proteinExistence type="predicted"/>
<gene>
    <name evidence="3" type="ORF">M0812_28620</name>
</gene>
<feature type="region of interest" description="Disordered" evidence="2">
    <location>
        <begin position="206"/>
        <end position="237"/>
    </location>
</feature>
<dbReference type="InterPro" id="IPR005225">
    <property type="entry name" value="Small_GTP-bd"/>
</dbReference>
<dbReference type="SMART" id="SM00175">
    <property type="entry name" value="RAB"/>
    <property type="match status" value="1"/>
</dbReference>
<dbReference type="GO" id="GO:0003924">
    <property type="term" value="F:GTPase activity"/>
    <property type="evidence" value="ECO:0007669"/>
    <property type="project" value="InterPro"/>
</dbReference>
<dbReference type="SMART" id="SM00173">
    <property type="entry name" value="RAS"/>
    <property type="match status" value="1"/>
</dbReference>
<name>A0AAV7YB90_9EUKA</name>
<dbReference type="AlphaFoldDB" id="A0AAV7YB90"/>
<dbReference type="SMART" id="SM00174">
    <property type="entry name" value="RHO"/>
    <property type="match status" value="1"/>
</dbReference>
<keyword evidence="1" id="KW-0547">Nucleotide-binding</keyword>
<protein>
    <submittedName>
        <fullName evidence="3">Ras family-domain-containing protein</fullName>
    </submittedName>
</protein>
<dbReference type="InterPro" id="IPR027417">
    <property type="entry name" value="P-loop_NTPase"/>
</dbReference>
<dbReference type="Gene3D" id="3.40.50.300">
    <property type="entry name" value="P-loop containing nucleotide triphosphate hydrolases"/>
    <property type="match status" value="1"/>
</dbReference>
<dbReference type="PROSITE" id="PS51421">
    <property type="entry name" value="RAS"/>
    <property type="match status" value="1"/>
</dbReference>
<organism evidence="3 4">
    <name type="scientific">Anaeramoeba flamelloides</name>
    <dbReference type="NCBI Taxonomy" id="1746091"/>
    <lineage>
        <taxon>Eukaryota</taxon>
        <taxon>Metamonada</taxon>
        <taxon>Anaeramoebidae</taxon>
        <taxon>Anaeramoeba</taxon>
    </lineage>
</organism>
<feature type="compositionally biased region" description="Polar residues" evidence="2">
    <location>
        <begin position="206"/>
        <end position="217"/>
    </location>
</feature>
<comment type="caution">
    <text evidence="3">The sequence shown here is derived from an EMBL/GenBank/DDBJ whole genome shotgun (WGS) entry which is preliminary data.</text>
</comment>
<dbReference type="FunFam" id="3.40.50.300:FF:000808">
    <property type="entry name" value="Small GTP-binding protein, putative"/>
    <property type="match status" value="1"/>
</dbReference>
<dbReference type="InterPro" id="IPR001806">
    <property type="entry name" value="Small_GTPase"/>
</dbReference>
<dbReference type="PRINTS" id="PR00449">
    <property type="entry name" value="RASTRNSFRMNG"/>
</dbReference>
<evidence type="ECO:0000313" key="3">
    <source>
        <dbReference type="EMBL" id="KAJ3426170.1"/>
    </source>
</evidence>
<dbReference type="SMART" id="SM00177">
    <property type="entry name" value="ARF"/>
    <property type="match status" value="1"/>
</dbReference>
<dbReference type="NCBIfam" id="TIGR00231">
    <property type="entry name" value="small_GTP"/>
    <property type="match status" value="1"/>
</dbReference>